<evidence type="ECO:0000313" key="7">
    <source>
        <dbReference type="Proteomes" id="UP001159257"/>
    </source>
</evidence>
<evidence type="ECO:0000256" key="3">
    <source>
        <dbReference type="ARBA" id="ARBA00023163"/>
    </source>
</evidence>
<proteinExistence type="predicted"/>
<protein>
    <submittedName>
        <fullName evidence="6">AraC family transcriptional regulator, ethanolamine operon transcriptional activator</fullName>
    </submittedName>
</protein>
<accession>A0ABY1S215</accession>
<sequence length="337" mass="38546">MVRTWQNQNTASILDRKNNKEAKVHQKEQKAPQRCISVSDDINEQAFNLTDWNQEYNQYSSGRFQGRVEECQFDGIQLINEYTNQALHQHCMVWPDSFWVGITSKREEFRINGQSVEQEDLLWRHGSTPFELVTPADCNILSIVVQREELFGLAARQGIATQPGVAGDNPRLRSSRHQVEELSLLVTRILAAADEGMDTEIHKDLLIQQLLNLLDTAEVNERVIPSYRHRKAVVDRVREYVDAAGDLPVTMTALCDLACVSRRTLQYSFESILGISPVQFLRATRLNRVRRKLLSAESISISDAAASQGFYHLSQFATDYRRLFGERPSETLKRVSH</sequence>
<dbReference type="PANTHER" id="PTHR46796">
    <property type="entry name" value="HTH-TYPE TRANSCRIPTIONAL ACTIVATOR RHAS-RELATED"/>
    <property type="match status" value="1"/>
</dbReference>
<evidence type="ECO:0000256" key="1">
    <source>
        <dbReference type="ARBA" id="ARBA00023015"/>
    </source>
</evidence>
<dbReference type="Proteomes" id="UP001159257">
    <property type="component" value="Unassembled WGS sequence"/>
</dbReference>
<dbReference type="Pfam" id="PF12833">
    <property type="entry name" value="HTH_18"/>
    <property type="match status" value="1"/>
</dbReference>
<dbReference type="PANTHER" id="PTHR46796:SF12">
    <property type="entry name" value="HTH-TYPE DNA-BINDING TRANSCRIPTIONAL ACTIVATOR EUTR"/>
    <property type="match status" value="1"/>
</dbReference>
<dbReference type="InterPro" id="IPR009057">
    <property type="entry name" value="Homeodomain-like_sf"/>
</dbReference>
<dbReference type="InterPro" id="IPR050204">
    <property type="entry name" value="AraC_XylS_family_regulators"/>
</dbReference>
<dbReference type="SUPFAM" id="SSF46689">
    <property type="entry name" value="Homeodomain-like"/>
    <property type="match status" value="2"/>
</dbReference>
<name>A0ABY1S215_9GAMM</name>
<dbReference type="InterPro" id="IPR018060">
    <property type="entry name" value="HTH_AraC"/>
</dbReference>
<keyword evidence="2" id="KW-0238">DNA-binding</keyword>
<evidence type="ECO:0000259" key="5">
    <source>
        <dbReference type="PROSITE" id="PS01124"/>
    </source>
</evidence>
<organism evidence="6 7">
    <name type="scientific">Marinobacterium sediminicola</name>
    <dbReference type="NCBI Taxonomy" id="518898"/>
    <lineage>
        <taxon>Bacteria</taxon>
        <taxon>Pseudomonadati</taxon>
        <taxon>Pseudomonadota</taxon>
        <taxon>Gammaproteobacteria</taxon>
        <taxon>Oceanospirillales</taxon>
        <taxon>Oceanospirillaceae</taxon>
        <taxon>Marinobacterium</taxon>
    </lineage>
</organism>
<evidence type="ECO:0000256" key="4">
    <source>
        <dbReference type="SAM" id="MobiDB-lite"/>
    </source>
</evidence>
<dbReference type="EMBL" id="FXWV01000011">
    <property type="protein sequence ID" value="SMR75618.1"/>
    <property type="molecule type" value="Genomic_DNA"/>
</dbReference>
<gene>
    <name evidence="6" type="ORF">SAMN04487964_11110</name>
</gene>
<keyword evidence="3" id="KW-0804">Transcription</keyword>
<feature type="region of interest" description="Disordered" evidence="4">
    <location>
        <begin position="1"/>
        <end position="30"/>
    </location>
</feature>
<reference evidence="6 7" key="1">
    <citation type="submission" date="2017-05" db="EMBL/GenBank/DDBJ databases">
        <authorList>
            <person name="Varghese N."/>
            <person name="Submissions S."/>
        </authorList>
    </citation>
    <scope>NUCLEOTIDE SEQUENCE [LARGE SCALE GENOMIC DNA]</scope>
    <source>
        <strain evidence="6 7">CGMCC 1.7287</strain>
    </source>
</reference>
<feature type="compositionally biased region" description="Polar residues" evidence="4">
    <location>
        <begin position="1"/>
        <end position="12"/>
    </location>
</feature>
<keyword evidence="7" id="KW-1185">Reference proteome</keyword>
<dbReference type="PROSITE" id="PS01124">
    <property type="entry name" value="HTH_ARAC_FAMILY_2"/>
    <property type="match status" value="1"/>
</dbReference>
<dbReference type="Gene3D" id="1.10.10.60">
    <property type="entry name" value="Homeodomain-like"/>
    <property type="match status" value="1"/>
</dbReference>
<comment type="caution">
    <text evidence="6">The sequence shown here is derived from an EMBL/GenBank/DDBJ whole genome shotgun (WGS) entry which is preliminary data.</text>
</comment>
<evidence type="ECO:0000256" key="2">
    <source>
        <dbReference type="ARBA" id="ARBA00023125"/>
    </source>
</evidence>
<keyword evidence="1" id="KW-0805">Transcription regulation</keyword>
<evidence type="ECO:0000313" key="6">
    <source>
        <dbReference type="EMBL" id="SMR75618.1"/>
    </source>
</evidence>
<feature type="compositionally biased region" description="Basic and acidic residues" evidence="4">
    <location>
        <begin position="14"/>
        <end position="30"/>
    </location>
</feature>
<dbReference type="SMART" id="SM00342">
    <property type="entry name" value="HTH_ARAC"/>
    <property type="match status" value="1"/>
</dbReference>
<feature type="domain" description="HTH araC/xylS-type" evidence="5">
    <location>
        <begin position="235"/>
        <end position="334"/>
    </location>
</feature>